<reference evidence="3" key="2">
    <citation type="submission" date="2021-09" db="EMBL/GenBank/DDBJ databases">
        <authorList>
            <person name="Gilroy R."/>
        </authorList>
    </citation>
    <scope>NUCLEOTIDE SEQUENCE</scope>
    <source>
        <strain evidence="3">ChiHjej13B12-9602</strain>
    </source>
</reference>
<dbReference type="InterPro" id="IPR001173">
    <property type="entry name" value="Glyco_trans_2-like"/>
</dbReference>
<evidence type="ECO:0000256" key="1">
    <source>
        <dbReference type="ARBA" id="ARBA00006739"/>
    </source>
</evidence>
<dbReference type="PANTHER" id="PTHR48090:SF7">
    <property type="entry name" value="RFBJ PROTEIN"/>
    <property type="match status" value="1"/>
</dbReference>
<dbReference type="PANTHER" id="PTHR48090">
    <property type="entry name" value="UNDECAPRENYL-PHOSPHATE 4-DEOXY-4-FORMAMIDO-L-ARABINOSE TRANSFERASE-RELATED"/>
    <property type="match status" value="1"/>
</dbReference>
<dbReference type="InterPro" id="IPR029044">
    <property type="entry name" value="Nucleotide-diphossugar_trans"/>
</dbReference>
<name>A0A921IVI1_9ACTN</name>
<dbReference type="CDD" id="cd04179">
    <property type="entry name" value="DPM_DPG-synthase_like"/>
    <property type="match status" value="1"/>
</dbReference>
<dbReference type="RefSeq" id="WP_273190576.1">
    <property type="nucleotide sequence ID" value="NZ_DYUZ01000029.1"/>
</dbReference>
<sequence length="226" mass="25056">MRILAVIPAYNEEECIKSTVSSLVEACPQVDYLVINDGSKDATPIICRQEGFSYLSLPINTKLASAFQTGMKYACRNGYDAVVQFDADGQHLPEYIGIMADAMESNDADVVIASRLLAGEKPKGARGLGSRLISFLIRITARAKITDPTSGLRMYNRKLIKFFATEFDTSPEPDTIALLVRKGYSVVEIPAVMRERQGGESYLDLPHVIGYMARMCTSIVLFQWLR</sequence>
<accession>A0A921IVI1</accession>
<evidence type="ECO:0000313" key="4">
    <source>
        <dbReference type="Proteomes" id="UP000753256"/>
    </source>
</evidence>
<dbReference type="EMBL" id="DYUZ01000029">
    <property type="protein sequence ID" value="HJG37675.1"/>
    <property type="molecule type" value="Genomic_DNA"/>
</dbReference>
<dbReference type="Gene3D" id="3.90.550.10">
    <property type="entry name" value="Spore Coat Polysaccharide Biosynthesis Protein SpsA, Chain A"/>
    <property type="match status" value="1"/>
</dbReference>
<dbReference type="Proteomes" id="UP000753256">
    <property type="component" value="Unassembled WGS sequence"/>
</dbReference>
<protein>
    <submittedName>
        <fullName evidence="3">Glycosyltransferase family 2 protein</fullName>
    </submittedName>
</protein>
<comment type="caution">
    <text evidence="3">The sequence shown here is derived from an EMBL/GenBank/DDBJ whole genome shotgun (WGS) entry which is preliminary data.</text>
</comment>
<dbReference type="SUPFAM" id="SSF53448">
    <property type="entry name" value="Nucleotide-diphospho-sugar transferases"/>
    <property type="match status" value="1"/>
</dbReference>
<feature type="domain" description="Glycosyltransferase 2-like" evidence="2">
    <location>
        <begin position="6"/>
        <end position="160"/>
    </location>
</feature>
<comment type="similarity">
    <text evidence="1">Belongs to the glycosyltransferase 2 family.</text>
</comment>
<dbReference type="InterPro" id="IPR050256">
    <property type="entry name" value="Glycosyltransferase_2"/>
</dbReference>
<proteinExistence type="inferred from homology"/>
<evidence type="ECO:0000313" key="3">
    <source>
        <dbReference type="EMBL" id="HJG37675.1"/>
    </source>
</evidence>
<dbReference type="Pfam" id="PF00535">
    <property type="entry name" value="Glycos_transf_2"/>
    <property type="match status" value="1"/>
</dbReference>
<gene>
    <name evidence="3" type="ORF">K8V70_07445</name>
</gene>
<evidence type="ECO:0000259" key="2">
    <source>
        <dbReference type="Pfam" id="PF00535"/>
    </source>
</evidence>
<reference evidence="3" key="1">
    <citation type="journal article" date="2021" name="PeerJ">
        <title>Extensive microbial diversity within the chicken gut microbiome revealed by metagenomics and culture.</title>
        <authorList>
            <person name="Gilroy R."/>
            <person name="Ravi A."/>
            <person name="Getino M."/>
            <person name="Pursley I."/>
            <person name="Horton D.L."/>
            <person name="Alikhan N.F."/>
            <person name="Baker D."/>
            <person name="Gharbi K."/>
            <person name="Hall N."/>
            <person name="Watson M."/>
            <person name="Adriaenssens E.M."/>
            <person name="Foster-Nyarko E."/>
            <person name="Jarju S."/>
            <person name="Secka A."/>
            <person name="Antonio M."/>
            <person name="Oren A."/>
            <person name="Chaudhuri R.R."/>
            <person name="La Ragione R."/>
            <person name="Hildebrand F."/>
            <person name="Pallen M.J."/>
        </authorList>
    </citation>
    <scope>NUCLEOTIDE SEQUENCE</scope>
    <source>
        <strain evidence="3">ChiHjej13B12-9602</strain>
    </source>
</reference>
<organism evidence="3 4">
    <name type="scientific">Enorma phocaeensis</name>
    <dbReference type="NCBI Taxonomy" id="1871019"/>
    <lineage>
        <taxon>Bacteria</taxon>
        <taxon>Bacillati</taxon>
        <taxon>Actinomycetota</taxon>
        <taxon>Coriobacteriia</taxon>
        <taxon>Coriobacteriales</taxon>
        <taxon>Coriobacteriaceae</taxon>
        <taxon>Enorma</taxon>
    </lineage>
</organism>
<dbReference type="AlphaFoldDB" id="A0A921IVI1"/>